<reference evidence="1 2" key="1">
    <citation type="submission" date="2019-03" db="EMBL/GenBank/DDBJ databases">
        <title>Genome sequence of Thiobacillaceae bacterium LSR1, a sulfur-oxidizing bacterium isolated from freshwater sediment.</title>
        <authorList>
            <person name="Li S."/>
        </authorList>
    </citation>
    <scope>NUCLEOTIDE SEQUENCE [LARGE SCALE GENOMIC DNA]</scope>
    <source>
        <strain evidence="1 2">LSR1</strain>
    </source>
</reference>
<name>A0A4R1BCP6_9PROT</name>
<comment type="caution">
    <text evidence="1">The sequence shown here is derived from an EMBL/GenBank/DDBJ whole genome shotgun (WGS) entry which is preliminary data.</text>
</comment>
<accession>A0A4R1BCP6</accession>
<keyword evidence="2" id="KW-1185">Reference proteome</keyword>
<evidence type="ECO:0000313" key="1">
    <source>
        <dbReference type="EMBL" id="TCJ14728.1"/>
    </source>
</evidence>
<dbReference type="OrthoDB" id="9134483at2"/>
<dbReference type="AlphaFoldDB" id="A0A4R1BCP6"/>
<evidence type="ECO:0000313" key="2">
    <source>
        <dbReference type="Proteomes" id="UP000295443"/>
    </source>
</evidence>
<proteinExistence type="predicted"/>
<protein>
    <submittedName>
        <fullName evidence="1">Uncharacterized protein</fullName>
    </submittedName>
</protein>
<dbReference type="EMBL" id="SJZB01000033">
    <property type="protein sequence ID" value="TCJ14728.1"/>
    <property type="molecule type" value="Genomic_DNA"/>
</dbReference>
<gene>
    <name evidence="1" type="ORF">EZJ19_09095</name>
</gene>
<dbReference type="Proteomes" id="UP000295443">
    <property type="component" value="Unassembled WGS sequence"/>
</dbReference>
<dbReference type="RefSeq" id="WP_131446803.1">
    <property type="nucleotide sequence ID" value="NZ_SJZB01000033.1"/>
</dbReference>
<sequence length="144" mass="15414">MAELNLPRWLAPALVIVLIAGVVVASRFLQPEEAPALRIACTDLRAGCRADLAGQPVELGVAGELKVLTPFEVWLKAPGAGTAQASFTMEGMDMGFNLYTLKPDATGTLRARVTLPVCVTGRRDWIMTLKVDGHALSVPFVTQL</sequence>
<organism evidence="1 2">
    <name type="scientific">Parasulfuritortus cantonensis</name>
    <dbReference type="NCBI Taxonomy" id="2528202"/>
    <lineage>
        <taxon>Bacteria</taxon>
        <taxon>Pseudomonadati</taxon>
        <taxon>Pseudomonadota</taxon>
        <taxon>Betaproteobacteria</taxon>
        <taxon>Nitrosomonadales</taxon>
        <taxon>Thiobacillaceae</taxon>
        <taxon>Parasulfuritortus</taxon>
    </lineage>
</organism>